<organism evidence="1 2">
    <name type="scientific">Gordonia rubripertincta</name>
    <name type="common">Rhodococcus corallinus</name>
    <dbReference type="NCBI Taxonomy" id="36822"/>
    <lineage>
        <taxon>Bacteria</taxon>
        <taxon>Bacillati</taxon>
        <taxon>Actinomycetota</taxon>
        <taxon>Actinomycetes</taxon>
        <taxon>Mycobacteriales</taxon>
        <taxon>Gordoniaceae</taxon>
        <taxon>Gordonia</taxon>
    </lineage>
</organism>
<dbReference type="RefSeq" id="WP_301571058.1">
    <property type="nucleotide sequence ID" value="NZ_JAPWIE010000003.1"/>
</dbReference>
<accession>A0ABT4MU02</accession>
<dbReference type="EMBL" id="JAPWIE010000003">
    <property type="protein sequence ID" value="MCZ4550460.1"/>
    <property type="molecule type" value="Genomic_DNA"/>
</dbReference>
<name>A0ABT4MU02_GORRU</name>
<dbReference type="InterPro" id="IPR025447">
    <property type="entry name" value="DUF4192"/>
</dbReference>
<reference evidence="1" key="1">
    <citation type="submission" date="2022-12" db="EMBL/GenBank/DDBJ databases">
        <authorList>
            <person name="Krivoruchko A.V."/>
            <person name="Elkin A."/>
        </authorList>
    </citation>
    <scope>NUCLEOTIDE SEQUENCE</scope>
    <source>
        <strain evidence="1">IEGM 1388</strain>
    </source>
</reference>
<proteinExistence type="predicted"/>
<dbReference type="Proteomes" id="UP001067235">
    <property type="component" value="Unassembled WGS sequence"/>
</dbReference>
<comment type="caution">
    <text evidence="1">The sequence shown here is derived from an EMBL/GenBank/DDBJ whole genome shotgun (WGS) entry which is preliminary data.</text>
</comment>
<evidence type="ECO:0000313" key="1">
    <source>
        <dbReference type="EMBL" id="MCZ4550460.1"/>
    </source>
</evidence>
<protein>
    <submittedName>
        <fullName evidence="1">DUF4192 domain-containing protein</fullName>
    </submittedName>
</protein>
<evidence type="ECO:0000313" key="2">
    <source>
        <dbReference type="Proteomes" id="UP001067235"/>
    </source>
</evidence>
<sequence>MTSDNFETSVSGPAALITAIPALLGFIPARSLVLITFEGNGDEIGTTMRHDLTLEPDGTPNELMLGVIDHLARVCESYRAARVVAVIIDDRMDPHGPAYRRLAAIIDRNLLAVGGLYGAFWTSAITLGSPWITLWDRRSEVIESDRIADGVVGDPMISPVAIARAVAGGRRVLMTREEMVENLSPLPHCAATECDAYEISAMDDRHYTELLESTPTGAAADEWSDIVDDDEVASMSGSVDQSTIDPAVLHDACTGAGRVPLHLLVEQVRRIQERSDLEFVLDLVARGCGDLECGDLQRLDKALRELYVRDALVSLAVTDLWSDAEYLFTQAARRLRGRGQAAAATLLGFVHYVHGNGAMAGTAFDLALAASPGYSMATLYNDALTRGIPPGVINKCAETGYHLARSLGVELPPPILRPAA</sequence>
<dbReference type="Pfam" id="PF13830">
    <property type="entry name" value="DUF4192"/>
    <property type="match status" value="1"/>
</dbReference>
<gene>
    <name evidence="1" type="ORF">O4213_10740</name>
</gene>
<keyword evidence="2" id="KW-1185">Reference proteome</keyword>